<evidence type="ECO:0000313" key="3">
    <source>
        <dbReference type="Proteomes" id="UP000886878"/>
    </source>
</evidence>
<gene>
    <name evidence="2" type="ORF">H9876_06235</name>
</gene>
<name>A0A9D1QQK5_9LACO</name>
<evidence type="ECO:0000313" key="2">
    <source>
        <dbReference type="EMBL" id="HIW70943.1"/>
    </source>
</evidence>
<dbReference type="Gene3D" id="3.30.160.250">
    <property type="match status" value="1"/>
</dbReference>
<dbReference type="AlphaFoldDB" id="A0A9D1QQK5"/>
<proteinExistence type="predicted"/>
<reference evidence="2" key="1">
    <citation type="journal article" date="2021" name="PeerJ">
        <title>Extensive microbial diversity within the chicken gut microbiome revealed by metagenomics and culture.</title>
        <authorList>
            <person name="Gilroy R."/>
            <person name="Ravi A."/>
            <person name="Getino M."/>
            <person name="Pursley I."/>
            <person name="Horton D.L."/>
            <person name="Alikhan N.F."/>
            <person name="Baker D."/>
            <person name="Gharbi K."/>
            <person name="Hall N."/>
            <person name="Watson M."/>
            <person name="Adriaenssens E.M."/>
            <person name="Foster-Nyarko E."/>
            <person name="Jarju S."/>
            <person name="Secka A."/>
            <person name="Antonio M."/>
            <person name="Oren A."/>
            <person name="Chaudhuri R.R."/>
            <person name="La Ragione R."/>
            <person name="Hildebrand F."/>
            <person name="Pallen M.J."/>
        </authorList>
    </citation>
    <scope>NUCLEOTIDE SEQUENCE</scope>
    <source>
        <strain evidence="2">ChiHejej3B27-2180</strain>
    </source>
</reference>
<feature type="domain" description="HicB-like antitoxin of toxin-antitoxin system" evidence="1">
    <location>
        <begin position="7"/>
        <end position="85"/>
    </location>
</feature>
<sequence length="87" mass="9718">MKKVSFPAFVTKQGKQVRVDFPDLPDAVTKRDSLEQAIEDSRLAVALVVNDLVTHFEKVPDATPMEEVRAAHPAGDVRLITVDLDRY</sequence>
<dbReference type="Proteomes" id="UP000886878">
    <property type="component" value="Unassembled WGS sequence"/>
</dbReference>
<dbReference type="SUPFAM" id="SSF143100">
    <property type="entry name" value="TTHA1013/TTHA0281-like"/>
    <property type="match status" value="1"/>
</dbReference>
<dbReference type="EMBL" id="DXGK01000133">
    <property type="protein sequence ID" value="HIW70943.1"/>
    <property type="molecule type" value="Genomic_DNA"/>
</dbReference>
<accession>A0A9D1QQK5</accession>
<evidence type="ECO:0000259" key="1">
    <source>
        <dbReference type="Pfam" id="PF15919"/>
    </source>
</evidence>
<dbReference type="InterPro" id="IPR031807">
    <property type="entry name" value="HicB-like"/>
</dbReference>
<reference evidence="2" key="2">
    <citation type="submission" date="2021-04" db="EMBL/GenBank/DDBJ databases">
        <authorList>
            <person name="Gilroy R."/>
        </authorList>
    </citation>
    <scope>NUCLEOTIDE SEQUENCE</scope>
    <source>
        <strain evidence="2">ChiHejej3B27-2180</strain>
    </source>
</reference>
<protein>
    <submittedName>
        <fullName evidence="2">Type II toxin-antitoxin system HicB family antitoxin</fullName>
    </submittedName>
</protein>
<comment type="caution">
    <text evidence="2">The sequence shown here is derived from an EMBL/GenBank/DDBJ whole genome shotgun (WGS) entry which is preliminary data.</text>
</comment>
<dbReference type="InterPro" id="IPR035069">
    <property type="entry name" value="TTHA1013/TTHA0281-like"/>
</dbReference>
<dbReference type="Pfam" id="PF15919">
    <property type="entry name" value="HicB_lk_antitox"/>
    <property type="match status" value="1"/>
</dbReference>
<organism evidence="2 3">
    <name type="scientific">Candidatus Limosilactobacillus merdipullorum</name>
    <dbReference type="NCBI Taxonomy" id="2838653"/>
    <lineage>
        <taxon>Bacteria</taxon>
        <taxon>Bacillati</taxon>
        <taxon>Bacillota</taxon>
        <taxon>Bacilli</taxon>
        <taxon>Lactobacillales</taxon>
        <taxon>Lactobacillaceae</taxon>
        <taxon>Limosilactobacillus</taxon>
    </lineage>
</organism>